<dbReference type="Pfam" id="PF22962">
    <property type="entry name" value="Ig_NUP210_7th"/>
    <property type="match status" value="1"/>
</dbReference>
<proteinExistence type="predicted"/>
<evidence type="ECO:0000313" key="2">
    <source>
        <dbReference type="EMBL" id="CAL0328641.1"/>
    </source>
</evidence>
<gene>
    <name evidence="2" type="ORF">LLUT_LOCUS29701</name>
</gene>
<protein>
    <recommendedName>
        <fullName evidence="1">NUP210 Ig-like domain-containing protein</fullName>
    </recommendedName>
</protein>
<dbReference type="Proteomes" id="UP001497480">
    <property type="component" value="Unassembled WGS sequence"/>
</dbReference>
<dbReference type="PANTHER" id="PTHR23019:SF0">
    <property type="entry name" value="NUCLEAR PORE MEMBRANE GLYCOPROTEIN 210"/>
    <property type="match status" value="1"/>
</dbReference>
<feature type="domain" description="NUP210 Ig-like" evidence="1">
    <location>
        <begin position="128"/>
        <end position="206"/>
    </location>
</feature>
<sequence>MTMKAANGAFFYRCDAFNYLIKWKAGSESFVIVNRTHDLETVPSTKLHSSIEGFPCSCTYICASNPGQAVIRAILSKEYHQYSHGPVVLKASLHIAACLPLIFRQAGDGNQFGGYWLDLALAESSSLEEIYLVPGTNLDVLLVGGPERWGKGVEFIETVEVLDETDTLVEDGVLVQWKLLFKRGNLVGNDHPLPSVSEAWLSVTCSIPSSIVLIADESVNEREVIRAAAHAHRYVLTNCQLVDTFRE</sequence>
<keyword evidence="3" id="KW-1185">Reference proteome</keyword>
<comment type="caution">
    <text evidence="2">The sequence shown here is derived from an EMBL/GenBank/DDBJ whole genome shotgun (WGS) entry which is preliminary data.</text>
</comment>
<name>A0AAV1Y3Q6_LUPLU</name>
<evidence type="ECO:0000313" key="3">
    <source>
        <dbReference type="Proteomes" id="UP001497480"/>
    </source>
</evidence>
<dbReference type="AlphaFoldDB" id="A0AAV1Y3Q6"/>
<dbReference type="EMBL" id="CAXHTB010000021">
    <property type="protein sequence ID" value="CAL0328641.1"/>
    <property type="molecule type" value="Genomic_DNA"/>
</dbReference>
<accession>A0AAV1Y3Q6</accession>
<dbReference type="InterPro" id="IPR045197">
    <property type="entry name" value="NUP210-like"/>
</dbReference>
<dbReference type="PANTHER" id="PTHR23019">
    <property type="entry name" value="NUCLEAR PORE MEMBRANE GLYCOPROTEIN GP210-RELATED"/>
    <property type="match status" value="1"/>
</dbReference>
<evidence type="ECO:0000259" key="1">
    <source>
        <dbReference type="Pfam" id="PF22962"/>
    </source>
</evidence>
<dbReference type="InterPro" id="IPR055099">
    <property type="entry name" value="Ig_NUP210_7th"/>
</dbReference>
<organism evidence="2 3">
    <name type="scientific">Lupinus luteus</name>
    <name type="common">European yellow lupine</name>
    <dbReference type="NCBI Taxonomy" id="3873"/>
    <lineage>
        <taxon>Eukaryota</taxon>
        <taxon>Viridiplantae</taxon>
        <taxon>Streptophyta</taxon>
        <taxon>Embryophyta</taxon>
        <taxon>Tracheophyta</taxon>
        <taxon>Spermatophyta</taxon>
        <taxon>Magnoliopsida</taxon>
        <taxon>eudicotyledons</taxon>
        <taxon>Gunneridae</taxon>
        <taxon>Pentapetalae</taxon>
        <taxon>rosids</taxon>
        <taxon>fabids</taxon>
        <taxon>Fabales</taxon>
        <taxon>Fabaceae</taxon>
        <taxon>Papilionoideae</taxon>
        <taxon>50 kb inversion clade</taxon>
        <taxon>genistoids sensu lato</taxon>
        <taxon>core genistoids</taxon>
        <taxon>Genisteae</taxon>
        <taxon>Lupinus</taxon>
    </lineage>
</organism>
<reference evidence="2 3" key="1">
    <citation type="submission" date="2024-03" db="EMBL/GenBank/DDBJ databases">
        <authorList>
            <person name="Martinez-Hernandez J."/>
        </authorList>
    </citation>
    <scope>NUCLEOTIDE SEQUENCE [LARGE SCALE GENOMIC DNA]</scope>
</reference>